<proteinExistence type="predicted"/>
<name>A0A368UBL1_9GAMM</name>
<dbReference type="GO" id="GO:0005524">
    <property type="term" value="F:ATP binding"/>
    <property type="evidence" value="ECO:0007669"/>
    <property type="project" value="UniProtKB-KW"/>
</dbReference>
<dbReference type="InterPro" id="IPR014017">
    <property type="entry name" value="DNA_helicase_UvrD-like_C"/>
</dbReference>
<keyword evidence="1" id="KW-0547">Nucleotide-binding</keyword>
<dbReference type="Proteomes" id="UP000253204">
    <property type="component" value="Unassembled WGS sequence"/>
</dbReference>
<dbReference type="PANTHER" id="PTHR11070">
    <property type="entry name" value="UVRD / RECB / PCRA DNA HELICASE FAMILY MEMBER"/>
    <property type="match status" value="1"/>
</dbReference>
<gene>
    <name evidence="6" type="ORF">DU506_00995</name>
</gene>
<sequence>MKPTPEQQKVIDLGSQGKSLKVEAYAGCGKTATLVNTARAIKGKGLYLAFNRANALEAKKKFKGFADAATIHSLAYQAVGVNFGDRVEGELAGKLSAYRLVQFFNYAALGPITPLGRATLIRETLSNWMNSAAELPETQHVPMEQAQLAAQAANQNLSRPAMLAEVIAKDTRKLWEEIITGGSLPLPHDGYLKIFALQKPVFPCDYILFDEAQDGNEMMMELIRSQPCQQIYVGDGFQSIYSFRGAVNILAQITDLPTCHLSQSFRFGTEIADRANVVLECLGAKVPLKGFDTDRTELGQRSAMLFRSNTTIFSELLVQVLKNKRKVAVVGGTKDMAQVLRAVESLKAGEETPHPDFVGFSRWEQYIEAAEIPGAPADMVRLVKVCKSNPVKALRYALQLSDRVKEHEADIVVSTAHKSKGREWPYVRLGNDLYRPDNSPEAEEPFQEEEARLDYVALTRGQVGMEGGEEMMAAFLERQAMLREGQLKDGVDLDINTLIRDLKSLPPKARMERLTGLPSDIQGKLMARLQQGA</sequence>
<keyword evidence="7" id="KW-1185">Reference proteome</keyword>
<comment type="caution">
    <text evidence="6">The sequence shown here is derived from an EMBL/GenBank/DDBJ whole genome shotgun (WGS) entry which is preliminary data.</text>
</comment>
<dbReference type="InterPro" id="IPR027417">
    <property type="entry name" value="P-loop_NTPase"/>
</dbReference>
<dbReference type="Gene3D" id="3.40.50.300">
    <property type="entry name" value="P-loop containing nucleotide triphosphate hydrolases"/>
    <property type="match status" value="2"/>
</dbReference>
<dbReference type="GO" id="GO:0000725">
    <property type="term" value="P:recombinational repair"/>
    <property type="evidence" value="ECO:0007669"/>
    <property type="project" value="TreeGrafter"/>
</dbReference>
<evidence type="ECO:0000256" key="1">
    <source>
        <dbReference type="ARBA" id="ARBA00022741"/>
    </source>
</evidence>
<accession>A0A368UBL1</accession>
<reference evidence="6 7" key="1">
    <citation type="submission" date="2018-07" db="EMBL/GenBank/DDBJ databases">
        <title>Halomonas rutogse sp. nov., isolated from Lake TangqianCo on Tibetan Plateau.</title>
        <authorList>
            <person name="Lu H."/>
            <person name="Xing P."/>
            <person name="Wu Q."/>
        </authorList>
    </citation>
    <scope>NUCLEOTIDE SEQUENCE [LARGE SCALE GENOMIC DNA]</scope>
    <source>
        <strain evidence="6 7">TQ8S</strain>
    </source>
</reference>
<feature type="domain" description="UvrD-like helicase C-terminal" evidence="5">
    <location>
        <begin position="402"/>
        <end position="462"/>
    </location>
</feature>
<evidence type="ECO:0000256" key="3">
    <source>
        <dbReference type="ARBA" id="ARBA00022806"/>
    </source>
</evidence>
<dbReference type="SUPFAM" id="SSF52540">
    <property type="entry name" value="P-loop containing nucleoside triphosphate hydrolases"/>
    <property type="match status" value="1"/>
</dbReference>
<evidence type="ECO:0000256" key="2">
    <source>
        <dbReference type="ARBA" id="ARBA00022801"/>
    </source>
</evidence>
<evidence type="ECO:0000313" key="7">
    <source>
        <dbReference type="Proteomes" id="UP000253204"/>
    </source>
</evidence>
<dbReference type="Pfam" id="PF13361">
    <property type="entry name" value="UvrD_C"/>
    <property type="match status" value="1"/>
</dbReference>
<dbReference type="OrthoDB" id="5318045at2"/>
<dbReference type="InterPro" id="IPR000212">
    <property type="entry name" value="DNA_helicase_UvrD/REP"/>
</dbReference>
<dbReference type="GO" id="GO:0043138">
    <property type="term" value="F:3'-5' DNA helicase activity"/>
    <property type="evidence" value="ECO:0007669"/>
    <property type="project" value="TreeGrafter"/>
</dbReference>
<dbReference type="GO" id="GO:0016787">
    <property type="term" value="F:hydrolase activity"/>
    <property type="evidence" value="ECO:0007669"/>
    <property type="project" value="UniProtKB-KW"/>
</dbReference>
<protein>
    <recommendedName>
        <fullName evidence="5">UvrD-like helicase C-terminal domain-containing protein</fullName>
    </recommendedName>
</protein>
<dbReference type="PANTHER" id="PTHR11070:SF30">
    <property type="entry name" value="F-BOX DNA HELICASE 1"/>
    <property type="match status" value="1"/>
</dbReference>
<evidence type="ECO:0000259" key="5">
    <source>
        <dbReference type="Pfam" id="PF13361"/>
    </source>
</evidence>
<dbReference type="GO" id="GO:0003677">
    <property type="term" value="F:DNA binding"/>
    <property type="evidence" value="ECO:0007669"/>
    <property type="project" value="InterPro"/>
</dbReference>
<dbReference type="Pfam" id="PF13245">
    <property type="entry name" value="AAA_19"/>
    <property type="match status" value="1"/>
</dbReference>
<evidence type="ECO:0000256" key="4">
    <source>
        <dbReference type="ARBA" id="ARBA00022840"/>
    </source>
</evidence>
<dbReference type="RefSeq" id="WP_114485090.1">
    <property type="nucleotide sequence ID" value="NZ_CBCSHM010000007.1"/>
</dbReference>
<keyword evidence="3" id="KW-0347">Helicase</keyword>
<keyword evidence="4" id="KW-0067">ATP-binding</keyword>
<dbReference type="EMBL" id="QPIJ01000001">
    <property type="protein sequence ID" value="RCV93762.1"/>
    <property type="molecule type" value="Genomic_DNA"/>
</dbReference>
<keyword evidence="2" id="KW-0378">Hydrolase</keyword>
<dbReference type="AlphaFoldDB" id="A0A368UBL1"/>
<organism evidence="6 7">
    <name type="scientific">Vreelandella rituensis</name>
    <dbReference type="NCBI Taxonomy" id="2282306"/>
    <lineage>
        <taxon>Bacteria</taxon>
        <taxon>Pseudomonadati</taxon>
        <taxon>Pseudomonadota</taxon>
        <taxon>Gammaproteobacteria</taxon>
        <taxon>Oceanospirillales</taxon>
        <taxon>Halomonadaceae</taxon>
        <taxon>Vreelandella</taxon>
    </lineage>
</organism>
<evidence type="ECO:0000313" key="6">
    <source>
        <dbReference type="EMBL" id="RCV93762.1"/>
    </source>
</evidence>